<dbReference type="AlphaFoldDB" id="A0A1D1VU09"/>
<proteinExistence type="predicted"/>
<evidence type="ECO:0000256" key="1">
    <source>
        <dbReference type="SAM" id="MobiDB-lite"/>
    </source>
</evidence>
<name>A0A1D1VU09_RAMVA</name>
<feature type="compositionally biased region" description="Polar residues" evidence="1">
    <location>
        <begin position="81"/>
        <end position="104"/>
    </location>
</feature>
<feature type="compositionally biased region" description="Basic and acidic residues" evidence="1">
    <location>
        <begin position="37"/>
        <end position="57"/>
    </location>
</feature>
<gene>
    <name evidence="2" type="primary">RvY_14680-1</name>
    <name evidence="2" type="synonym">RvY_14680.1</name>
    <name evidence="2" type="ORF">RvY_14680</name>
</gene>
<keyword evidence="3" id="KW-1185">Reference proteome</keyword>
<dbReference type="EMBL" id="BDGG01000010">
    <property type="protein sequence ID" value="GAV04396.1"/>
    <property type="molecule type" value="Genomic_DNA"/>
</dbReference>
<dbReference type="Proteomes" id="UP000186922">
    <property type="component" value="Unassembled WGS sequence"/>
</dbReference>
<sequence length="138" mass="14894">MVLLELPSGHLGLGDYRREEGQGKVIDTGNGQSSYKGRKDNDKEKGEKWAGKSERLDIGSTGDEQSSQRRKLNFSEEATGGQRSLPSGNGQTFGLRFVSSTGTPSRAHFAPGFSKSRSTKGRFEPEKRVCGAIVDGDA</sequence>
<evidence type="ECO:0000313" key="2">
    <source>
        <dbReference type="EMBL" id="GAV04396.1"/>
    </source>
</evidence>
<comment type="caution">
    <text evidence="2">The sequence shown here is derived from an EMBL/GenBank/DDBJ whole genome shotgun (WGS) entry which is preliminary data.</text>
</comment>
<organism evidence="2 3">
    <name type="scientific">Ramazzottius varieornatus</name>
    <name type="common">Water bear</name>
    <name type="synonym">Tardigrade</name>
    <dbReference type="NCBI Taxonomy" id="947166"/>
    <lineage>
        <taxon>Eukaryota</taxon>
        <taxon>Metazoa</taxon>
        <taxon>Ecdysozoa</taxon>
        <taxon>Tardigrada</taxon>
        <taxon>Eutardigrada</taxon>
        <taxon>Parachela</taxon>
        <taxon>Hypsibioidea</taxon>
        <taxon>Ramazzottiidae</taxon>
        <taxon>Ramazzottius</taxon>
    </lineage>
</organism>
<accession>A0A1D1VU09</accession>
<reference evidence="2 3" key="1">
    <citation type="journal article" date="2016" name="Nat. Commun.">
        <title>Extremotolerant tardigrade genome and improved radiotolerance of human cultured cells by tardigrade-unique protein.</title>
        <authorList>
            <person name="Hashimoto T."/>
            <person name="Horikawa D.D."/>
            <person name="Saito Y."/>
            <person name="Kuwahara H."/>
            <person name="Kozuka-Hata H."/>
            <person name="Shin-I T."/>
            <person name="Minakuchi Y."/>
            <person name="Ohishi K."/>
            <person name="Motoyama A."/>
            <person name="Aizu T."/>
            <person name="Enomoto A."/>
            <person name="Kondo K."/>
            <person name="Tanaka S."/>
            <person name="Hara Y."/>
            <person name="Koshikawa S."/>
            <person name="Sagara H."/>
            <person name="Miura T."/>
            <person name="Yokobori S."/>
            <person name="Miyagawa K."/>
            <person name="Suzuki Y."/>
            <person name="Kubo T."/>
            <person name="Oyama M."/>
            <person name="Kohara Y."/>
            <person name="Fujiyama A."/>
            <person name="Arakawa K."/>
            <person name="Katayama T."/>
            <person name="Toyoda A."/>
            <person name="Kunieda T."/>
        </authorList>
    </citation>
    <scope>NUCLEOTIDE SEQUENCE [LARGE SCALE GENOMIC DNA]</scope>
    <source>
        <strain evidence="2 3">YOKOZUNA-1</strain>
    </source>
</reference>
<evidence type="ECO:0000313" key="3">
    <source>
        <dbReference type="Proteomes" id="UP000186922"/>
    </source>
</evidence>
<protein>
    <submittedName>
        <fullName evidence="2">Uncharacterized protein</fullName>
    </submittedName>
</protein>
<feature type="region of interest" description="Disordered" evidence="1">
    <location>
        <begin position="1"/>
        <end position="121"/>
    </location>
</feature>